<evidence type="ECO:0000313" key="7">
    <source>
        <dbReference type="Proteomes" id="UP000199693"/>
    </source>
</evidence>
<dbReference type="EMBL" id="FZPC01000034">
    <property type="protein sequence ID" value="SNT48408.1"/>
    <property type="molecule type" value="Genomic_DNA"/>
</dbReference>
<dbReference type="PROSITE" id="PS00061">
    <property type="entry name" value="ADH_SHORT"/>
    <property type="match status" value="1"/>
</dbReference>
<dbReference type="AlphaFoldDB" id="A0A239N2J4"/>
<organism evidence="4 7">
    <name type="scientific">Pseudomonas delhiensis</name>
    <dbReference type="NCBI Taxonomy" id="366289"/>
    <lineage>
        <taxon>Bacteria</taxon>
        <taxon>Pseudomonadati</taxon>
        <taxon>Pseudomonadota</taxon>
        <taxon>Gammaproteobacteria</taxon>
        <taxon>Pseudomonadales</taxon>
        <taxon>Pseudomonadaceae</taxon>
        <taxon>Pseudomonas</taxon>
    </lineage>
</organism>
<dbReference type="PRINTS" id="PR00081">
    <property type="entry name" value="GDHRDH"/>
</dbReference>
<evidence type="ECO:0000313" key="4">
    <source>
        <dbReference type="EMBL" id="SDK44436.1"/>
    </source>
</evidence>
<evidence type="ECO:0000313" key="5">
    <source>
        <dbReference type="EMBL" id="SNT48408.1"/>
    </source>
</evidence>
<accession>A0A239N2J4</accession>
<proteinExistence type="inferred from homology"/>
<dbReference type="InterPro" id="IPR002347">
    <property type="entry name" value="SDR_fam"/>
</dbReference>
<dbReference type="RefSeq" id="WP_089394176.1">
    <property type="nucleotide sequence ID" value="NZ_FNEC01000038.1"/>
</dbReference>
<dbReference type="InterPro" id="IPR020904">
    <property type="entry name" value="Sc_DH/Rdtase_CS"/>
</dbReference>
<dbReference type="Proteomes" id="UP000199693">
    <property type="component" value="Unassembled WGS sequence"/>
</dbReference>
<evidence type="ECO:0000256" key="2">
    <source>
        <dbReference type="RuleBase" id="RU000363"/>
    </source>
</evidence>
<dbReference type="InterPro" id="IPR036291">
    <property type="entry name" value="NAD(P)-bd_dom_sf"/>
</dbReference>
<sequence length="274" mass="29353">MSQWIHGAPRVAFVSGAGSGIGLQIAKALAADGASLALFDLRLEPRVLDELRALCRQPQQRVEAFVVDITQAVEVDTAVEAAVARLGVPDFAFNSAGILRTALFTELPAETFELVVRINLIGSRNFAAGVLRHMPRGGHLVLVASLAGIIGGYTQAAYSASKFGVVGLAEVLRLEQKPRGIDVSVVCPGEIATPLLTYERQHGSKVTEALNATAGVLTVEEAVAGILDGLRRRQFMITPGLRARLLRAMARKTSGLLRWITDQTLAKALRAERR</sequence>
<dbReference type="Pfam" id="PF00106">
    <property type="entry name" value="adh_short"/>
    <property type="match status" value="1"/>
</dbReference>
<dbReference type="PANTHER" id="PTHR43550:SF3">
    <property type="entry name" value="3-KETODIHYDROSPHINGOSINE REDUCTASE"/>
    <property type="match status" value="1"/>
</dbReference>
<comment type="similarity">
    <text evidence="1 2">Belongs to the short-chain dehydrogenases/reductases (SDR) family.</text>
</comment>
<dbReference type="GO" id="GO:0047560">
    <property type="term" value="F:3-dehydrosphinganine reductase activity"/>
    <property type="evidence" value="ECO:0007669"/>
    <property type="project" value="TreeGrafter"/>
</dbReference>
<dbReference type="PANTHER" id="PTHR43550">
    <property type="entry name" value="3-KETODIHYDROSPHINGOSINE REDUCTASE"/>
    <property type="match status" value="1"/>
</dbReference>
<dbReference type="Gene3D" id="3.40.50.720">
    <property type="entry name" value="NAD(P)-binding Rossmann-like Domain"/>
    <property type="match status" value="1"/>
</dbReference>
<feature type="domain" description="Ketoreductase" evidence="3">
    <location>
        <begin position="10"/>
        <end position="191"/>
    </location>
</feature>
<name>A0A239N2J4_9PSED</name>
<dbReference type="SMART" id="SM00822">
    <property type="entry name" value="PKS_KR"/>
    <property type="match status" value="1"/>
</dbReference>
<dbReference type="GO" id="GO:0030148">
    <property type="term" value="P:sphingolipid biosynthetic process"/>
    <property type="evidence" value="ECO:0007669"/>
    <property type="project" value="TreeGrafter"/>
</dbReference>
<dbReference type="EMBL" id="FNEC01000038">
    <property type="protein sequence ID" value="SDK44436.1"/>
    <property type="molecule type" value="Genomic_DNA"/>
</dbReference>
<evidence type="ECO:0000259" key="3">
    <source>
        <dbReference type="SMART" id="SM00822"/>
    </source>
</evidence>
<gene>
    <name evidence="4" type="ORF">SAMN05216189_103814</name>
    <name evidence="5" type="ORF">SAMN06295949_13423</name>
</gene>
<protein>
    <submittedName>
        <fullName evidence="4">Short-chain dehydrogenase</fullName>
    </submittedName>
</protein>
<reference evidence="5 6" key="2">
    <citation type="submission" date="2017-06" db="EMBL/GenBank/DDBJ databases">
        <authorList>
            <person name="Varghese N."/>
            <person name="Submissions S."/>
        </authorList>
    </citation>
    <scope>NUCLEOTIDE SEQUENCE [LARGE SCALE GENOMIC DNA]</scope>
    <source>
        <strain evidence="5 6">RLD-1</strain>
    </source>
</reference>
<dbReference type="Proteomes" id="UP000198309">
    <property type="component" value="Unassembled WGS sequence"/>
</dbReference>
<dbReference type="PRINTS" id="PR00080">
    <property type="entry name" value="SDRFAMILY"/>
</dbReference>
<keyword evidence="6" id="KW-1185">Reference proteome</keyword>
<dbReference type="SUPFAM" id="SSF51735">
    <property type="entry name" value="NAD(P)-binding Rossmann-fold domains"/>
    <property type="match status" value="1"/>
</dbReference>
<evidence type="ECO:0000313" key="6">
    <source>
        <dbReference type="Proteomes" id="UP000198309"/>
    </source>
</evidence>
<reference evidence="4 7" key="1">
    <citation type="submission" date="2016-10" db="EMBL/GenBank/DDBJ databases">
        <authorList>
            <person name="de Groot N.N."/>
        </authorList>
    </citation>
    <scope>NUCLEOTIDE SEQUENCE [LARGE SCALE GENOMIC DNA]</scope>
    <source>
        <strain evidence="4 7">CCM 7361</strain>
    </source>
</reference>
<dbReference type="GO" id="GO:0016020">
    <property type="term" value="C:membrane"/>
    <property type="evidence" value="ECO:0007669"/>
    <property type="project" value="GOC"/>
</dbReference>
<dbReference type="InterPro" id="IPR057326">
    <property type="entry name" value="KR_dom"/>
</dbReference>
<evidence type="ECO:0000256" key="1">
    <source>
        <dbReference type="ARBA" id="ARBA00006484"/>
    </source>
</evidence>
<dbReference type="GO" id="GO:0006666">
    <property type="term" value="P:3-keto-sphinganine metabolic process"/>
    <property type="evidence" value="ECO:0007669"/>
    <property type="project" value="TreeGrafter"/>
</dbReference>